<reference evidence="3 4" key="1">
    <citation type="journal article" date="2024" name="Commun. Biol.">
        <title>Comparative genomic analysis of thermophilic fungi reveals convergent evolutionary adaptations and gene losses.</title>
        <authorList>
            <person name="Steindorff A.S."/>
            <person name="Aguilar-Pontes M.V."/>
            <person name="Robinson A.J."/>
            <person name="Andreopoulos B."/>
            <person name="LaButti K."/>
            <person name="Kuo A."/>
            <person name="Mondo S."/>
            <person name="Riley R."/>
            <person name="Otillar R."/>
            <person name="Haridas S."/>
            <person name="Lipzen A."/>
            <person name="Grimwood J."/>
            <person name="Schmutz J."/>
            <person name="Clum A."/>
            <person name="Reid I.D."/>
            <person name="Moisan M.C."/>
            <person name="Butler G."/>
            <person name="Nguyen T.T.M."/>
            <person name="Dewar K."/>
            <person name="Conant G."/>
            <person name="Drula E."/>
            <person name="Henrissat B."/>
            <person name="Hansel C."/>
            <person name="Singer S."/>
            <person name="Hutchinson M.I."/>
            <person name="de Vries R.P."/>
            <person name="Natvig D.O."/>
            <person name="Powell A.J."/>
            <person name="Tsang A."/>
            <person name="Grigoriev I.V."/>
        </authorList>
    </citation>
    <scope>NUCLEOTIDE SEQUENCE [LARGE SCALE GENOMIC DNA]</scope>
    <source>
        <strain evidence="3 4">CBS 494.80</strain>
    </source>
</reference>
<dbReference type="Proteomes" id="UP001595075">
    <property type="component" value="Unassembled WGS sequence"/>
</dbReference>
<keyword evidence="2" id="KW-0040">ANK repeat</keyword>
<evidence type="ECO:0000256" key="2">
    <source>
        <dbReference type="ARBA" id="ARBA00023043"/>
    </source>
</evidence>
<evidence type="ECO:0000256" key="1">
    <source>
        <dbReference type="ARBA" id="ARBA00022737"/>
    </source>
</evidence>
<gene>
    <name evidence="3" type="ORF">VTL71DRAFT_12895</name>
</gene>
<dbReference type="InterPro" id="IPR036770">
    <property type="entry name" value="Ankyrin_rpt-contain_sf"/>
</dbReference>
<dbReference type="InterPro" id="IPR002110">
    <property type="entry name" value="Ankyrin_rpt"/>
</dbReference>
<protein>
    <recommendedName>
        <fullName evidence="5">Ankyrin repeat protein</fullName>
    </recommendedName>
</protein>
<organism evidence="3 4">
    <name type="scientific">Oculimacula yallundae</name>
    <dbReference type="NCBI Taxonomy" id="86028"/>
    <lineage>
        <taxon>Eukaryota</taxon>
        <taxon>Fungi</taxon>
        <taxon>Dikarya</taxon>
        <taxon>Ascomycota</taxon>
        <taxon>Pezizomycotina</taxon>
        <taxon>Leotiomycetes</taxon>
        <taxon>Helotiales</taxon>
        <taxon>Ploettnerulaceae</taxon>
        <taxon>Oculimacula</taxon>
    </lineage>
</organism>
<dbReference type="Gene3D" id="1.25.40.20">
    <property type="entry name" value="Ankyrin repeat-containing domain"/>
    <property type="match status" value="5"/>
</dbReference>
<dbReference type="SUPFAM" id="SSF48403">
    <property type="entry name" value="Ankyrin repeat"/>
    <property type="match status" value="2"/>
</dbReference>
<evidence type="ECO:0000313" key="3">
    <source>
        <dbReference type="EMBL" id="KAL2071660.1"/>
    </source>
</evidence>
<name>A0ABR4CNV7_9HELO</name>
<dbReference type="EMBL" id="JAZHXI010000005">
    <property type="protein sequence ID" value="KAL2071660.1"/>
    <property type="molecule type" value="Genomic_DNA"/>
</dbReference>
<dbReference type="PANTHER" id="PTHR24198">
    <property type="entry name" value="ANKYRIN REPEAT AND PROTEIN KINASE DOMAIN-CONTAINING PROTEIN"/>
    <property type="match status" value="1"/>
</dbReference>
<evidence type="ECO:0008006" key="5">
    <source>
        <dbReference type="Google" id="ProtNLM"/>
    </source>
</evidence>
<dbReference type="SMART" id="SM00248">
    <property type="entry name" value="ANK"/>
    <property type="match status" value="9"/>
</dbReference>
<evidence type="ECO:0000313" key="4">
    <source>
        <dbReference type="Proteomes" id="UP001595075"/>
    </source>
</evidence>
<proteinExistence type="predicted"/>
<keyword evidence="1" id="KW-0677">Repeat</keyword>
<comment type="caution">
    <text evidence="3">The sequence shown here is derived from an EMBL/GenBank/DDBJ whole genome shotgun (WGS) entry which is preliminary data.</text>
</comment>
<keyword evidence="4" id="KW-1185">Reference proteome</keyword>
<sequence>MTITRTRGRKTTTFLDKAGLSVPQLIPPLTTRPYKHFATLSPRATDEARELLVELRKSGPEYKQPEQQKRHVFRTKKAKNAKCNSESWVFTKYEVAKAFDSILSRTTLPSPGMAQALLSHADIDSFEELWNHLYDPELEKSMSEKTSKAPKFPILPNSISVMRLNTTPLLRSKSVMSLKRPTTMVPKITWLDEVCCRGNIDYIQILCQVGLAQDTLDRAFKVALRIHSMEAMRLLLEFGAAISTISQDLVTARIKHNNDALIKLLLSASKSMSCEAWQSALELEVQSPEAKWLRSPETLLLCVAHRPELCNPQLLQSAVELQNYPATVIVLCYGDFLAGLPENVRRRVCQTICLVENYDVRYNFFELLDEYQLVKDCTILRQQLAKEAKLQQLQMVKLLVDAGVKVDVEPHNSFHWAVSQGNYEILELFKNCKFSSQIAEALLVTPESSSEAEVLRLVKFLGPMGLTGKPLDMSLVRAVQRQQPRLVEELILQGASTEFDNISAIQTSLKMKYLDILETLLRANCSATQLSAAIPTAMSLQPRRIRFQAFTALVRKGILAYELGRPLQTLASEAGEVDCELIQLLLEWKAPIDGVGEENDNALLAVTRRGSLPMLKMLCREKPQQETSAKAVEVAIDTIDVHGPDLVLAMIEILLSNKISDMPIHHSLLHSSLNKATKGNRLAIVRVLLRCGADANYGGGHCLLTALVMQNLELLRLMCLFSPPNQATLKAALRVALHRLYYHPEVLQALLTSSPSASKASNWGFVSESLKGNPNITTIIPILLDSGLDVNTRNGELMVLVIREKNKDLLKIILSFDPSSATLKAAFHEVASTKSKAPDVDVMKVLLEKAKSKEIGQSAALLGQLESVAAGEFEGLRLLLRHHAVVVAPIMCKLSLAAVSSTRDWTAKEELLESLFASCPKITKEDMSEMLVGSVALFTRCPRLPQLLVTRGAEITLNGLKAVLEEGPLDLLGILLGSIKSSDTATKAFQRVLQIAMVSTRRYFIYEYLLQKPIPQDDISEALLQSLKTDGLTDLSIPKLLLEHGASPGYKRCESVSVVIRADSPKFLAAVKLLCQNVNDDSAANTIFSLILKSTKLKREVQVEIYHLLLDKKISKPSLSQALLDQFSSGYPDLNFVKILLEQGADPSKKEGRCIAVAAKEDRIVEFRLLCRYTKRSVVLKVLLQHLKDEKDVIKWFRTCLEHNKRKGPLKDDGLFYLCMQTFPTGTVLVKFLLEHGVSASAKISHCVYPMMDEAESCTPLIWALLQKPRIENDVILAILAKGNPALPAYSTPRTKVSAAFLCLLDKMRLPVLKALLDLDRERVFDYVIPGSSFVPIVIDKAVIKKDLEQPHIDEEISLQLASLYLGNLEAFKLIATEIVPNDTTLHLAALLALPRFVKWLLESHDPNHQAEEYDNMTALAVACASKADACSKIANEEASWKQRQKDTIQLLADVTDPSWRYLNMTILHWSMEHGLETARTLATSLGIAQDPDRNTKYLYSDKEGLKYTPEEYITNLWDASEADKKALIACLTPPPIAAYRFFAPKAIPIPVVKKWTPKKVHVTRPGSRKAARGRGRTGPAADVLPAWTIGEDLFGVNLAARAGDVPRRWPEPAKD</sequence>
<dbReference type="PANTHER" id="PTHR24198:SF165">
    <property type="entry name" value="ANKYRIN REPEAT-CONTAINING PROTEIN-RELATED"/>
    <property type="match status" value="1"/>
</dbReference>
<accession>A0ABR4CNV7</accession>